<evidence type="ECO:0000256" key="7">
    <source>
        <dbReference type="ARBA" id="ARBA00022918"/>
    </source>
</evidence>
<sequence>MSAGDVPTQISPITNDDSADSSSSTSLFNRSSIPIDLSPPSNAQSIPISIEQTSFVLNAANDEHISISNPKIHFLEEQINNQNATIYHQQSELKYLHKSIRDLSNEINQLKLAVNSPSTSPISHSRPTSAYNCINNDYLHDRLTTRSSHSPILCVPQASQTCIPQPTHTNSFYYSHAANENEQIRHLQDLLTQANAALERRNNEIDYLKKENDELRYAPARSSKISQNVTTPSSQITQPSSQPSHTSAFVPIVSSSQAAPATIPTNAFTSTPIMPFTMSLTNTLPNFSGKENEMPTKFITEFELRASGIFGYHDEYLLRAVQQALSDTALTWFIQQQQALSITTWNQFKQLFLQRFRTPDKIESLRGRLRILWQNDNESTADYFERLKALISEIEPVNSTDYLKRKFLQKLRKDIRDKMPLGLTSSLSDLVQKAIEIETNIVQQKIDDKLRDAHKEDNIHKQKSNIINNLRNASQFNSLPLSNYNRHSSNDNNYNNSKSNNNFNDNSRTFINSKRSPPQATQMHNDSYTSRQIVNRHKKVKFRNNNKWCSSCSSANHTWLNCYSNPNGLNYQSTPYRREQQQHSRQQSMLPPHYSQQHHSTQQYHQPPNQHEFINQQQPQQHYQQPSSSSYLPSQSISSSSQFIISTCINTDSLATNCAGASLSTTNTTITSSPASYLIAEAKINDIPGVVLLDTGSGLTIINSRHWSLIGDQSIPPTPYDGADIHGPEGSSIRPIGWVEVKINIAGVIIQHKAVLAANFEHLILLGNDFMKNIGLVLDIQANKMWLRSQPDITYSISSDLTNMDRIDIPLLSTQLRTIPPFHIAFIQVHTPSSISSEAWQASVTGVRRHVVAANSLVRIKNQCCLIQVANCSSKAQVMYPGQHLAVADLYDDDINTDTSTLSCDNSSTNMFITIPSDRDNKNIVQFNFNDTSNLSDDKLFDSTLPIIQPSTIYSLHSNVTSDASPLSDHDHSSKIDSVDFLTDLDLTDTDITLSQAEQLKSVLAKYHKCFDDKQGCTSLVQHHIDTGNTKPIKLRPYRVSPHRKEIISNEIIKMLNAGIIEPCSGPYAAPITLQPKKDGSLRFCIDYRELNAVTIRDVYPIPRIDDTLDQLQYAKYFSSMDLRSGFWQIALDPDSRDKTAFISHAGLFRFRVMPFGLTNAPATFQRLMDLVLGGLKWSCALVYLDDIIVYSSSFEDHLNHLELVLQQLQNSGLTLKINKCHFCKTHLKYLGHIVSKEGIQPDPDKLRAVREYPVPTKLKAARSFLGLTSYYRRFIKNYATIAEPLLALTRNSDSKSFQWTQACQDAFELLRQRLIEAPIISYPRFDQPFILQLDASDVGISAILAQKLVDNDNVTREHVIAYASRTLSSTERKYNATERECLAIIYGCNYYRPYLEGTRFTAVTDHKALKWLHSTKDLNTRLARWAIQIAAYDMDIQHRPGSENGPPDALSRYPINVTADDDIESSSIICPISSNFHDTNYNGFLSSIPSDPGSLLLLDYFRQNSLPPNSLSIPLSLPSITGSPSHSTIANLHFADNINFYEQIRAAQWNDSSLLPLLNFLQHQIIPTVDNIHKFYGLARLHRVIDGALYRTFRTHSSSQGQESIIPLSSERILLVIPASEVLRVMQLAHDHATAAHLGRRKTLSRLLSRVYWPHMRRDVANYVRSCILCQQYKPTNQKPGGLMKPIIVSEPWHTVGIDITGPLPKTRRGNRFILVVVDYFTKWVELFPLQSTKASIIAQLFLDEVICRFGFPIRVISDNGVQFLSKIFIQLCNALGIHHQRTPLYHPQSNLSERINRTLKPILASLAHYDSKSWDLKLSQIAFALRTAPSESTDNSPAFLMFGRHPRQPLDLLLPPPAVSDNLPSSEDLSAYRQRLLTDLLPAYTTARELLDISHQTQARNYNVHRRPLEFEPDDLVWVTTLSGIAMGKWRGSKMQPRREGPYKIITKLSSVTYELEHIISHHRLSPIHIERLTPYYSFTTINDVNQ</sequence>
<dbReference type="GO" id="GO:0004190">
    <property type="term" value="F:aspartic-type endopeptidase activity"/>
    <property type="evidence" value="ECO:0007669"/>
    <property type="project" value="InterPro"/>
</dbReference>
<dbReference type="Gene3D" id="3.10.10.10">
    <property type="entry name" value="HIV Type 1 Reverse Transcriptase, subunit A, domain 1"/>
    <property type="match status" value="1"/>
</dbReference>
<dbReference type="CDD" id="cd00303">
    <property type="entry name" value="retropepsin_like"/>
    <property type="match status" value="1"/>
</dbReference>
<dbReference type="CDD" id="cd01647">
    <property type="entry name" value="RT_LTR"/>
    <property type="match status" value="1"/>
</dbReference>
<keyword evidence="8" id="KW-0175">Coiled coil</keyword>
<evidence type="ECO:0000256" key="5">
    <source>
        <dbReference type="ARBA" id="ARBA00022759"/>
    </source>
</evidence>
<keyword evidence="5" id="KW-0255">Endonuclease</keyword>
<protein>
    <recommendedName>
        <fullName evidence="1">RNA-directed DNA polymerase</fullName>
        <ecNumber evidence="1">2.7.7.49</ecNumber>
    </recommendedName>
</protein>
<dbReference type="PROSITE" id="PS50878">
    <property type="entry name" value="RT_POL"/>
    <property type="match status" value="1"/>
</dbReference>
<evidence type="ECO:0000256" key="2">
    <source>
        <dbReference type="ARBA" id="ARBA00022679"/>
    </source>
</evidence>
<feature type="compositionally biased region" description="Low complexity" evidence="9">
    <location>
        <begin position="482"/>
        <end position="508"/>
    </location>
</feature>
<keyword evidence="4" id="KW-0540">Nuclease</keyword>
<dbReference type="GO" id="GO:0006508">
    <property type="term" value="P:proteolysis"/>
    <property type="evidence" value="ECO:0007669"/>
    <property type="project" value="InterPro"/>
</dbReference>
<dbReference type="FunFam" id="3.10.20.370:FF:000001">
    <property type="entry name" value="Retrovirus-related Pol polyprotein from transposon 17.6-like protein"/>
    <property type="match status" value="1"/>
</dbReference>
<dbReference type="Gene3D" id="3.30.420.10">
    <property type="entry name" value="Ribonuclease H-like superfamily/Ribonuclease H"/>
    <property type="match status" value="1"/>
</dbReference>
<dbReference type="PROSITE" id="PS50175">
    <property type="entry name" value="ASP_PROT_RETROV"/>
    <property type="match status" value="1"/>
</dbReference>
<evidence type="ECO:0000256" key="4">
    <source>
        <dbReference type="ARBA" id="ARBA00022722"/>
    </source>
</evidence>
<keyword evidence="3" id="KW-0548">Nucleotidyltransferase</keyword>
<dbReference type="Pfam" id="PF17917">
    <property type="entry name" value="RT_RNaseH"/>
    <property type="match status" value="1"/>
</dbReference>
<dbReference type="PANTHER" id="PTHR37984">
    <property type="entry name" value="PROTEIN CBG26694"/>
    <property type="match status" value="1"/>
</dbReference>
<feature type="region of interest" description="Disordered" evidence="9">
    <location>
        <begin position="478"/>
        <end position="539"/>
    </location>
</feature>
<dbReference type="GO" id="GO:0004519">
    <property type="term" value="F:endonuclease activity"/>
    <property type="evidence" value="ECO:0007669"/>
    <property type="project" value="UniProtKB-KW"/>
</dbReference>
<feature type="compositionally biased region" description="Low complexity" evidence="9">
    <location>
        <begin position="583"/>
        <end position="608"/>
    </location>
</feature>
<name>A0A813SMZ2_9BILA</name>
<dbReference type="InterPro" id="IPR005162">
    <property type="entry name" value="Retrotrans_gag_dom"/>
</dbReference>
<organism evidence="13 14">
    <name type="scientific">Rotaria sordida</name>
    <dbReference type="NCBI Taxonomy" id="392033"/>
    <lineage>
        <taxon>Eukaryota</taxon>
        <taxon>Metazoa</taxon>
        <taxon>Spiralia</taxon>
        <taxon>Gnathifera</taxon>
        <taxon>Rotifera</taxon>
        <taxon>Eurotatoria</taxon>
        <taxon>Bdelloidea</taxon>
        <taxon>Philodinida</taxon>
        <taxon>Philodinidae</taxon>
        <taxon>Rotaria</taxon>
    </lineage>
</organism>
<dbReference type="EMBL" id="CAJNOO010000100">
    <property type="protein sequence ID" value="CAF0802127.1"/>
    <property type="molecule type" value="Genomic_DNA"/>
</dbReference>
<dbReference type="GO" id="GO:0003676">
    <property type="term" value="F:nucleic acid binding"/>
    <property type="evidence" value="ECO:0007669"/>
    <property type="project" value="InterPro"/>
</dbReference>
<dbReference type="Gene3D" id="2.40.70.10">
    <property type="entry name" value="Acid Proteases"/>
    <property type="match status" value="1"/>
</dbReference>
<dbReference type="InterPro" id="IPR043502">
    <property type="entry name" value="DNA/RNA_pol_sf"/>
</dbReference>
<feature type="domain" description="Reverse transcriptase" evidence="11">
    <location>
        <begin position="1056"/>
        <end position="1235"/>
    </location>
</feature>
<dbReference type="InterPro" id="IPR036397">
    <property type="entry name" value="RNaseH_sf"/>
</dbReference>
<feature type="region of interest" description="Disordered" evidence="9">
    <location>
        <begin position="576"/>
        <end position="635"/>
    </location>
</feature>
<keyword evidence="6" id="KW-0378">Hydrolase</keyword>
<feature type="region of interest" description="Disordered" evidence="9">
    <location>
        <begin position="1"/>
        <end position="33"/>
    </location>
</feature>
<dbReference type="InterPro" id="IPR000477">
    <property type="entry name" value="RT_dom"/>
</dbReference>
<feature type="region of interest" description="Disordered" evidence="9">
    <location>
        <begin position="223"/>
        <end position="247"/>
    </location>
</feature>
<feature type="coiled-coil region" evidence="8">
    <location>
        <begin position="177"/>
        <end position="218"/>
    </location>
</feature>
<dbReference type="SUPFAM" id="SSF50630">
    <property type="entry name" value="Acid proteases"/>
    <property type="match status" value="1"/>
</dbReference>
<evidence type="ECO:0000259" key="11">
    <source>
        <dbReference type="PROSITE" id="PS50878"/>
    </source>
</evidence>
<evidence type="ECO:0000256" key="8">
    <source>
        <dbReference type="SAM" id="Coils"/>
    </source>
</evidence>
<evidence type="ECO:0000313" key="13">
    <source>
        <dbReference type="EMBL" id="CAF0802127.1"/>
    </source>
</evidence>
<dbReference type="Pfam" id="PF00665">
    <property type="entry name" value="rve"/>
    <property type="match status" value="1"/>
</dbReference>
<dbReference type="SUPFAM" id="SSF56672">
    <property type="entry name" value="DNA/RNA polymerases"/>
    <property type="match status" value="1"/>
</dbReference>
<evidence type="ECO:0000313" key="14">
    <source>
        <dbReference type="Proteomes" id="UP000663882"/>
    </source>
</evidence>
<dbReference type="InterPro" id="IPR021109">
    <property type="entry name" value="Peptidase_aspartic_dom_sf"/>
</dbReference>
<dbReference type="InterPro" id="IPR012337">
    <property type="entry name" value="RNaseH-like_sf"/>
</dbReference>
<dbReference type="Pfam" id="PF00078">
    <property type="entry name" value="RVT_1"/>
    <property type="match status" value="1"/>
</dbReference>
<dbReference type="SUPFAM" id="SSF53098">
    <property type="entry name" value="Ribonuclease H-like"/>
    <property type="match status" value="1"/>
</dbReference>
<feature type="domain" description="Peptidase A2" evidence="10">
    <location>
        <begin position="689"/>
        <end position="770"/>
    </location>
</feature>
<dbReference type="Pfam" id="PF17921">
    <property type="entry name" value="Integrase_H2C2"/>
    <property type="match status" value="1"/>
</dbReference>
<dbReference type="FunFam" id="1.10.340.70:FF:000001">
    <property type="entry name" value="Retrovirus-related Pol polyprotein from transposon gypsy-like Protein"/>
    <property type="match status" value="1"/>
</dbReference>
<keyword evidence="7" id="KW-0695">RNA-directed DNA polymerase</keyword>
<dbReference type="Pfam" id="PF03732">
    <property type="entry name" value="Retrotrans_gag"/>
    <property type="match status" value="1"/>
</dbReference>
<dbReference type="InterPro" id="IPR001995">
    <property type="entry name" value="Peptidase_A2_cat"/>
</dbReference>
<dbReference type="CDD" id="cd09274">
    <property type="entry name" value="RNase_HI_RT_Ty3"/>
    <property type="match status" value="1"/>
</dbReference>
<proteinExistence type="predicted"/>
<dbReference type="OrthoDB" id="10051637at2759"/>
<dbReference type="Gene3D" id="3.30.70.270">
    <property type="match status" value="2"/>
</dbReference>
<evidence type="ECO:0000256" key="9">
    <source>
        <dbReference type="SAM" id="MobiDB-lite"/>
    </source>
</evidence>
<feature type="compositionally biased region" description="Low complexity" evidence="9">
    <location>
        <begin position="20"/>
        <end position="32"/>
    </location>
</feature>
<dbReference type="FunFam" id="3.30.420.10:FF:000032">
    <property type="entry name" value="Retrovirus-related Pol polyprotein from transposon 297-like Protein"/>
    <property type="match status" value="1"/>
</dbReference>
<dbReference type="InterPro" id="IPR041373">
    <property type="entry name" value="RT_RNaseH"/>
</dbReference>
<feature type="domain" description="Integrase catalytic" evidence="12">
    <location>
        <begin position="1689"/>
        <end position="1847"/>
    </location>
</feature>
<dbReference type="EC" id="2.7.7.49" evidence="1"/>
<dbReference type="Gene3D" id="3.10.20.370">
    <property type="match status" value="1"/>
</dbReference>
<dbReference type="Proteomes" id="UP000663882">
    <property type="component" value="Unassembled WGS sequence"/>
</dbReference>
<reference evidence="13" key="1">
    <citation type="submission" date="2021-02" db="EMBL/GenBank/DDBJ databases">
        <authorList>
            <person name="Nowell W R."/>
        </authorList>
    </citation>
    <scope>NUCLEOTIDE SEQUENCE</scope>
</reference>
<evidence type="ECO:0000256" key="6">
    <source>
        <dbReference type="ARBA" id="ARBA00022801"/>
    </source>
</evidence>
<dbReference type="PANTHER" id="PTHR37984:SF5">
    <property type="entry name" value="PROTEIN NYNRIN-LIKE"/>
    <property type="match status" value="1"/>
</dbReference>
<dbReference type="InterPro" id="IPR050951">
    <property type="entry name" value="Retrovirus_Pol_polyprotein"/>
</dbReference>
<feature type="compositionally biased region" description="Low complexity" evidence="9">
    <location>
        <begin position="230"/>
        <end position="247"/>
    </location>
</feature>
<dbReference type="GO" id="GO:0003964">
    <property type="term" value="F:RNA-directed DNA polymerase activity"/>
    <property type="evidence" value="ECO:0007669"/>
    <property type="project" value="UniProtKB-KW"/>
</dbReference>
<feature type="compositionally biased region" description="Low complexity" evidence="9">
    <location>
        <begin position="616"/>
        <end position="635"/>
    </location>
</feature>
<evidence type="ECO:0000256" key="3">
    <source>
        <dbReference type="ARBA" id="ARBA00022695"/>
    </source>
</evidence>
<keyword evidence="2" id="KW-0808">Transferase</keyword>
<dbReference type="GO" id="GO:0015074">
    <property type="term" value="P:DNA integration"/>
    <property type="evidence" value="ECO:0007669"/>
    <property type="project" value="InterPro"/>
</dbReference>
<dbReference type="PROSITE" id="PS50994">
    <property type="entry name" value="INTEGRASE"/>
    <property type="match status" value="1"/>
</dbReference>
<dbReference type="InterPro" id="IPR041588">
    <property type="entry name" value="Integrase_H2C2"/>
</dbReference>
<evidence type="ECO:0000259" key="10">
    <source>
        <dbReference type="PROSITE" id="PS50175"/>
    </source>
</evidence>
<gene>
    <name evidence="13" type="ORF">RFH988_LOCUS3977</name>
</gene>
<dbReference type="Gene3D" id="1.10.340.70">
    <property type="match status" value="1"/>
</dbReference>
<comment type="caution">
    <text evidence="13">The sequence shown here is derived from an EMBL/GenBank/DDBJ whole genome shotgun (WGS) entry which is preliminary data.</text>
</comment>
<accession>A0A813SMZ2</accession>
<feature type="compositionally biased region" description="Polar residues" evidence="9">
    <location>
        <begin position="509"/>
        <end position="533"/>
    </location>
</feature>
<dbReference type="InterPro" id="IPR001584">
    <property type="entry name" value="Integrase_cat-core"/>
</dbReference>
<evidence type="ECO:0000259" key="12">
    <source>
        <dbReference type="PROSITE" id="PS50994"/>
    </source>
</evidence>
<dbReference type="InterPro" id="IPR043128">
    <property type="entry name" value="Rev_trsase/Diguanyl_cyclase"/>
</dbReference>
<dbReference type="FunFam" id="3.30.70.270:FF:000026">
    <property type="entry name" value="Transposon Ty3-G Gag-Pol polyprotein"/>
    <property type="match status" value="1"/>
</dbReference>
<evidence type="ECO:0000256" key="1">
    <source>
        <dbReference type="ARBA" id="ARBA00012493"/>
    </source>
</evidence>